<organism evidence="2">
    <name type="scientific">Phaeodactylum tricornutum</name>
    <name type="common">Diatom</name>
    <dbReference type="NCBI Taxonomy" id="2850"/>
    <lineage>
        <taxon>Eukaryota</taxon>
        <taxon>Sar</taxon>
        <taxon>Stramenopiles</taxon>
        <taxon>Ochrophyta</taxon>
        <taxon>Bacillariophyta</taxon>
        <taxon>Bacillariophyceae</taxon>
        <taxon>Bacillariophycidae</taxon>
        <taxon>Naviculales</taxon>
        <taxon>Phaeodactylaceae</taxon>
        <taxon>Phaeodactylum</taxon>
    </lineage>
</organism>
<reference evidence="2" key="1">
    <citation type="submission" date="2022-02" db="EMBL/GenBank/DDBJ databases">
        <authorList>
            <person name="Giguere J D."/>
        </authorList>
    </citation>
    <scope>NUCLEOTIDE SEQUENCE</scope>
    <source>
        <strain evidence="2">CCAP 1055/1</strain>
    </source>
</reference>
<dbReference type="Proteomes" id="UP000836788">
    <property type="component" value="Chromosome 13"/>
</dbReference>
<dbReference type="GO" id="GO:0016491">
    <property type="term" value="F:oxidoreductase activity"/>
    <property type="evidence" value="ECO:0007669"/>
    <property type="project" value="UniProtKB-ARBA"/>
</dbReference>
<dbReference type="InterPro" id="IPR008775">
    <property type="entry name" value="Phytyl_CoA_dOase-like"/>
</dbReference>
<evidence type="ECO:0000256" key="1">
    <source>
        <dbReference type="ARBA" id="ARBA00001962"/>
    </source>
</evidence>
<dbReference type="Gene3D" id="2.60.120.620">
    <property type="entry name" value="q2cbj1_9rhob like domain"/>
    <property type="match status" value="1"/>
</dbReference>
<evidence type="ECO:0000313" key="2">
    <source>
        <dbReference type="EMBL" id="CAG9280424.1"/>
    </source>
</evidence>
<protein>
    <recommendedName>
        <fullName evidence="3">Phytanoyl-CoA dioxygenase</fullName>
    </recommendedName>
</protein>
<proteinExistence type="predicted"/>
<dbReference type="Pfam" id="PF05721">
    <property type="entry name" value="PhyH"/>
    <property type="match status" value="1"/>
</dbReference>
<dbReference type="EMBL" id="OU594954">
    <property type="protein sequence ID" value="CAG9280424.1"/>
    <property type="molecule type" value="Genomic_DNA"/>
</dbReference>
<comment type="cofactor">
    <cofactor evidence="1">
        <name>Fe cation</name>
        <dbReference type="ChEBI" id="CHEBI:24875"/>
    </cofactor>
</comment>
<accession>A0A8J9SIA2</accession>
<dbReference type="PANTHER" id="PTHR20883">
    <property type="entry name" value="PHYTANOYL-COA DIOXYGENASE DOMAIN CONTAINING 1"/>
    <property type="match status" value="1"/>
</dbReference>
<dbReference type="PANTHER" id="PTHR20883:SF48">
    <property type="entry name" value="ECTOINE DIOXYGENASE"/>
    <property type="match status" value="1"/>
</dbReference>
<dbReference type="AlphaFoldDB" id="A0A8J9SIA2"/>
<gene>
    <name evidence="2" type="ORF">PTTT1_LOCUS13259</name>
</gene>
<evidence type="ECO:0008006" key="3">
    <source>
        <dbReference type="Google" id="ProtNLM"/>
    </source>
</evidence>
<name>A0A8J9SIA2_PHATR</name>
<dbReference type="SUPFAM" id="SSF51197">
    <property type="entry name" value="Clavaminate synthase-like"/>
    <property type="match status" value="1"/>
</dbReference>
<sequence length="332" mass="37051">MTSIDGCHPSSQVTRRGEECRQRGFGFAVDILKREDANACLSMFERYEERLGGKPLSGDDRFKLHLLLPWVWALVHNERIVQLACRSLNTVDVWCWSSDVNVKERRSDAYFPWHQDSTYAGISPVHTAVTVWLALTPSNEASGCLQCIPNSQGRQLEHVEGHVQDSSNALSKQQEIVDFPDTIHPGQAVSMILEAGQASVHDFWTVHSSRPNTSEHRRVGLALRFVSAHAHKTGCRESATLVSGNGHGLFDEEIAPTEELGQAERQRHKQAMAKEKSNYLPDGVRSLTVKSHYCLGEQPEATAVLFIDLLISGLHADVSNPFRAQQYVNSLM</sequence>
<dbReference type="GO" id="GO:0046872">
    <property type="term" value="F:metal ion binding"/>
    <property type="evidence" value="ECO:0007669"/>
    <property type="project" value="UniProtKB-ARBA"/>
</dbReference>